<keyword evidence="2" id="KW-1185">Reference proteome</keyword>
<accession>A0A6S7HHK3</accession>
<evidence type="ECO:0000313" key="2">
    <source>
        <dbReference type="Proteomes" id="UP001152795"/>
    </source>
</evidence>
<sequence>MGVTFGSTCDDYFKPWNYQKRLQDVKRVEKHKSKLTPKQIVGRTKVTQFIATQKSHQEFEPILGPFIDKAVVEPLHLANNNWEFLFTELFAYVINSKTVIPSSAKKITDLPKRCCLRKFLSCLKKKVKANRLYNSILRWFREGRKSGIAFHFRFTGQETGLMCNGFS</sequence>
<protein>
    <submittedName>
        <fullName evidence="1">Uncharacterized protein</fullName>
    </submittedName>
</protein>
<organism evidence="1 2">
    <name type="scientific">Paramuricea clavata</name>
    <name type="common">Red gorgonian</name>
    <name type="synonym">Violescent sea-whip</name>
    <dbReference type="NCBI Taxonomy" id="317549"/>
    <lineage>
        <taxon>Eukaryota</taxon>
        <taxon>Metazoa</taxon>
        <taxon>Cnidaria</taxon>
        <taxon>Anthozoa</taxon>
        <taxon>Octocorallia</taxon>
        <taxon>Malacalcyonacea</taxon>
        <taxon>Plexauridae</taxon>
        <taxon>Paramuricea</taxon>
    </lineage>
</organism>
<dbReference type="EMBL" id="CACRXK020004723">
    <property type="protein sequence ID" value="CAB4003779.1"/>
    <property type="molecule type" value="Genomic_DNA"/>
</dbReference>
<dbReference type="OrthoDB" id="5952678at2759"/>
<proteinExistence type="predicted"/>
<evidence type="ECO:0000313" key="1">
    <source>
        <dbReference type="EMBL" id="CAB4003779.1"/>
    </source>
</evidence>
<dbReference type="Proteomes" id="UP001152795">
    <property type="component" value="Unassembled WGS sequence"/>
</dbReference>
<reference evidence="1" key="1">
    <citation type="submission" date="2020-04" db="EMBL/GenBank/DDBJ databases">
        <authorList>
            <person name="Alioto T."/>
            <person name="Alioto T."/>
            <person name="Gomez Garrido J."/>
        </authorList>
    </citation>
    <scope>NUCLEOTIDE SEQUENCE</scope>
    <source>
        <strain evidence="1">A484AB</strain>
    </source>
</reference>
<gene>
    <name evidence="1" type="ORF">PACLA_8A040855</name>
</gene>
<name>A0A6S7HHK3_PARCT</name>
<dbReference type="AlphaFoldDB" id="A0A6S7HHK3"/>
<comment type="caution">
    <text evidence="1">The sequence shown here is derived from an EMBL/GenBank/DDBJ whole genome shotgun (WGS) entry which is preliminary data.</text>
</comment>